<keyword evidence="1" id="KW-1133">Transmembrane helix</keyword>
<proteinExistence type="predicted"/>
<evidence type="ECO:0000256" key="1">
    <source>
        <dbReference type="SAM" id="Phobius"/>
    </source>
</evidence>
<gene>
    <name evidence="2" type="ORF">MHI_LOCUS539009</name>
</gene>
<dbReference type="EMBL" id="CAJDYZ010008351">
    <property type="protein sequence ID" value="CAD1475310.1"/>
    <property type="molecule type" value="Genomic_DNA"/>
</dbReference>
<keyword evidence="3" id="KW-1185">Reference proteome</keyword>
<protein>
    <submittedName>
        <fullName evidence="2">Uncharacterized protein</fullName>
    </submittedName>
</protein>
<dbReference type="AlphaFoldDB" id="A0A6V7H7H4"/>
<evidence type="ECO:0000313" key="3">
    <source>
        <dbReference type="Proteomes" id="UP000752696"/>
    </source>
</evidence>
<sequence>NNFFNLKNNGRVTTISIASYTTRDTTENFYSCHIYHYRNKSNKALGQTFFTFGITVVDKNEEFESTIWKEWSLIYEIIIVCFIILIIWYLLEIFQDARNGNGFYRLPQMLNTNPTSIINFVLSKKGVTLLGSEQAVNEV</sequence>
<name>A0A6V7H7H4_9HYME</name>
<feature type="non-terminal residue" evidence="2">
    <location>
        <position position="139"/>
    </location>
</feature>
<dbReference type="Proteomes" id="UP000752696">
    <property type="component" value="Unassembled WGS sequence"/>
</dbReference>
<comment type="caution">
    <text evidence="2">The sequence shown here is derived from an EMBL/GenBank/DDBJ whole genome shotgun (WGS) entry which is preliminary data.</text>
</comment>
<organism evidence="2 3">
    <name type="scientific">Heterotrigona itama</name>
    <dbReference type="NCBI Taxonomy" id="395501"/>
    <lineage>
        <taxon>Eukaryota</taxon>
        <taxon>Metazoa</taxon>
        <taxon>Ecdysozoa</taxon>
        <taxon>Arthropoda</taxon>
        <taxon>Hexapoda</taxon>
        <taxon>Insecta</taxon>
        <taxon>Pterygota</taxon>
        <taxon>Neoptera</taxon>
        <taxon>Endopterygota</taxon>
        <taxon>Hymenoptera</taxon>
        <taxon>Apocrita</taxon>
        <taxon>Aculeata</taxon>
        <taxon>Apoidea</taxon>
        <taxon>Anthophila</taxon>
        <taxon>Apidae</taxon>
        <taxon>Heterotrigona</taxon>
    </lineage>
</organism>
<reference evidence="2" key="1">
    <citation type="submission" date="2020-07" db="EMBL/GenBank/DDBJ databases">
        <authorList>
            <person name="Nazaruddin N."/>
        </authorList>
    </citation>
    <scope>NUCLEOTIDE SEQUENCE</scope>
</reference>
<feature type="non-terminal residue" evidence="2">
    <location>
        <position position="1"/>
    </location>
</feature>
<evidence type="ECO:0000313" key="2">
    <source>
        <dbReference type="EMBL" id="CAD1475310.1"/>
    </source>
</evidence>
<dbReference type="OrthoDB" id="446173at2759"/>
<keyword evidence="1" id="KW-0812">Transmembrane</keyword>
<feature type="transmembrane region" description="Helical" evidence="1">
    <location>
        <begin position="73"/>
        <end position="91"/>
    </location>
</feature>
<accession>A0A6V7H7H4</accession>
<keyword evidence="1" id="KW-0472">Membrane</keyword>